<evidence type="ECO:0000313" key="6">
    <source>
        <dbReference type="EMBL" id="MBN7768858.1"/>
    </source>
</evidence>
<name>A0ABS3BAG4_9GAMM</name>
<dbReference type="PANTHER" id="PTHR30504">
    <property type="entry name" value="GLUCANS BIOSYNTHESIS PROTEIN"/>
    <property type="match status" value="1"/>
</dbReference>
<feature type="domain" description="Glucan biosynthesis periplasmic MdoG C-terminal" evidence="5">
    <location>
        <begin position="24"/>
        <end position="501"/>
    </location>
</feature>
<accession>A0ABS3BAG4</accession>
<comment type="similarity">
    <text evidence="3">Belongs to the OpgD/OpgG family.</text>
</comment>
<evidence type="ECO:0000256" key="4">
    <source>
        <dbReference type="ARBA" id="ARBA00022764"/>
    </source>
</evidence>
<proteinExistence type="inferred from homology"/>
<evidence type="ECO:0000256" key="2">
    <source>
        <dbReference type="ARBA" id="ARBA00005001"/>
    </source>
</evidence>
<evidence type="ECO:0000256" key="3">
    <source>
        <dbReference type="ARBA" id="ARBA00009284"/>
    </source>
</evidence>
<dbReference type="EMBL" id="JAFKDB010000008">
    <property type="protein sequence ID" value="MBN7768858.1"/>
    <property type="molecule type" value="Genomic_DNA"/>
</dbReference>
<gene>
    <name evidence="6" type="ORF">JYP53_02935</name>
</gene>
<reference evidence="6 7" key="1">
    <citation type="submission" date="2021-02" db="EMBL/GenBank/DDBJ databases">
        <title>PHA producing bacteria isolated from coastal sediment in Guangdong, Shenzhen.</title>
        <authorList>
            <person name="Zheng W."/>
            <person name="Yu S."/>
            <person name="Huang Y."/>
        </authorList>
    </citation>
    <scope>NUCLEOTIDE SEQUENCE [LARGE SCALE GENOMIC DNA]</scope>
    <source>
        <strain evidence="6 7">TN21-5</strain>
    </source>
</reference>
<protein>
    <submittedName>
        <fullName evidence="6">Glucan biosynthesis protein G</fullName>
    </submittedName>
</protein>
<keyword evidence="4" id="KW-0574">Periplasm</keyword>
<organism evidence="6 7">
    <name type="scientific">Marinobacter daepoensis</name>
    <dbReference type="NCBI Taxonomy" id="262077"/>
    <lineage>
        <taxon>Bacteria</taxon>
        <taxon>Pseudomonadati</taxon>
        <taxon>Pseudomonadota</taxon>
        <taxon>Gammaproteobacteria</taxon>
        <taxon>Pseudomonadales</taxon>
        <taxon>Marinobacteraceae</taxon>
        <taxon>Marinobacter</taxon>
    </lineage>
</organism>
<sequence length="512" mass="56596">MRSGTVWLVVLGLLSWFPLQAQAFRFQDVVEKARASAKSAYEAPATIPDFMANLSYDEYQSIRFDPDQSLWRDAGSRFQVMLIPAGKFYTRPVSLHVVDGEGVQSLPFEKKRFNVSDDALGKRIPADLGYAGLKLTFPFDGPGVANQFLVFAGASYFRGVSKETAFGLSGRGIAVDTGLPSGEEFPDFTEFWLERPAPDSDHMRIYALLDGPSVTGAYQFTVYPGGQTRMDVKARLFFRDSTELLGLAPLTSMFYYGENTPRPLGEWRPQVHDSDGLLIHDEQSGEWLWRPLINPERLATSYHQTGRVGGFGLIQRDTEFRHFEDLEARYERRPSAWVSAGGDWGEGHVVLVEIPTDDETNDNIVAFWSPGRPVNAGTTREFDYSVRFGGPDVADHPGGKVVNTFVGAGDRIGGGDQEGAYRVLVDFAGGALSELGAEAPVVSKVSGGEGVEVLEHFVEWVEPENLWRMSVLARPEPGRALQLRGFLTVDDDVATETWSYSLPTGTGLRKEL</sequence>
<dbReference type="SUPFAM" id="SSF81296">
    <property type="entry name" value="E set domains"/>
    <property type="match status" value="1"/>
</dbReference>
<dbReference type="PIRSF" id="PIRSF006281">
    <property type="entry name" value="MdoG"/>
    <property type="match status" value="1"/>
</dbReference>
<evidence type="ECO:0000259" key="5">
    <source>
        <dbReference type="Pfam" id="PF04349"/>
    </source>
</evidence>
<dbReference type="Pfam" id="PF04349">
    <property type="entry name" value="MdoG"/>
    <property type="match status" value="1"/>
</dbReference>
<dbReference type="Proteomes" id="UP000664344">
    <property type="component" value="Unassembled WGS sequence"/>
</dbReference>
<dbReference type="InterPro" id="IPR013783">
    <property type="entry name" value="Ig-like_fold"/>
</dbReference>
<dbReference type="PANTHER" id="PTHR30504:SF2">
    <property type="entry name" value="GLUCANS BIOSYNTHESIS PROTEIN G"/>
    <property type="match status" value="1"/>
</dbReference>
<dbReference type="InterPro" id="IPR014718">
    <property type="entry name" value="GH-type_carb-bd"/>
</dbReference>
<dbReference type="InterPro" id="IPR014438">
    <property type="entry name" value="Glucan_biosyn_MdoG/MdoD"/>
</dbReference>
<keyword evidence="7" id="KW-1185">Reference proteome</keyword>
<comment type="caution">
    <text evidence="6">The sequence shown here is derived from an EMBL/GenBank/DDBJ whole genome shotgun (WGS) entry which is preliminary data.</text>
</comment>
<dbReference type="Gene3D" id="2.70.98.10">
    <property type="match status" value="1"/>
</dbReference>
<dbReference type="RefSeq" id="WP_206556656.1">
    <property type="nucleotide sequence ID" value="NZ_JAFKDB010000008.1"/>
</dbReference>
<dbReference type="InterPro" id="IPR014756">
    <property type="entry name" value="Ig_E-set"/>
</dbReference>
<dbReference type="SUPFAM" id="SSF74650">
    <property type="entry name" value="Galactose mutarotase-like"/>
    <property type="match status" value="1"/>
</dbReference>
<dbReference type="Gene3D" id="2.60.40.10">
    <property type="entry name" value="Immunoglobulins"/>
    <property type="match status" value="1"/>
</dbReference>
<dbReference type="InterPro" id="IPR007444">
    <property type="entry name" value="Glucan_biosyn_MdoG_C"/>
</dbReference>
<comment type="pathway">
    <text evidence="2">Glycan metabolism; osmoregulated periplasmic glucan (OPG) biosynthesis.</text>
</comment>
<evidence type="ECO:0000256" key="1">
    <source>
        <dbReference type="ARBA" id="ARBA00004418"/>
    </source>
</evidence>
<comment type="subcellular location">
    <subcellularLocation>
        <location evidence="1">Periplasm</location>
    </subcellularLocation>
</comment>
<dbReference type="InterPro" id="IPR011013">
    <property type="entry name" value="Gal_mutarotase_sf_dom"/>
</dbReference>
<evidence type="ECO:0000313" key="7">
    <source>
        <dbReference type="Proteomes" id="UP000664344"/>
    </source>
</evidence>